<reference evidence="4 6" key="1">
    <citation type="submission" date="2015-09" db="EMBL/GenBank/DDBJ databases">
        <authorList>
            <consortium name="Pathogen Informatics"/>
        </authorList>
    </citation>
    <scope>NUCLEOTIDE SEQUENCE [LARGE SCALE GENOMIC DNA]</scope>
    <source>
        <strain evidence="4 6">2789STDY5834847</strain>
    </source>
</reference>
<proteinExistence type="predicted"/>
<dbReference type="OrthoDB" id="2514738at2"/>
<protein>
    <submittedName>
        <fullName evidence="4">3-oxoacyl-ACP synthase</fullName>
        <ecNumber evidence="4">2.3.1.180</ecNumber>
    </submittedName>
    <submittedName>
        <fullName evidence="5">Beta-ketoacyl-ACP synthase III</fullName>
    </submittedName>
</protein>
<dbReference type="GO" id="GO:0033818">
    <property type="term" value="F:beta-ketoacyl-acyl-carrier-protein synthase III activity"/>
    <property type="evidence" value="ECO:0007669"/>
    <property type="project" value="UniProtKB-EC"/>
</dbReference>
<dbReference type="PANTHER" id="PTHR34069:SF2">
    <property type="entry name" value="BETA-KETOACYL-[ACYL-CARRIER-PROTEIN] SYNTHASE III"/>
    <property type="match status" value="1"/>
</dbReference>
<name>A0A174P8B6_BACUN</name>
<dbReference type="PANTHER" id="PTHR34069">
    <property type="entry name" value="3-OXOACYL-[ACYL-CARRIER-PROTEIN] SYNTHASE 3"/>
    <property type="match status" value="1"/>
</dbReference>
<dbReference type="EMBL" id="JAQNSI010000289">
    <property type="protein sequence ID" value="MDC1900984.1"/>
    <property type="molecule type" value="Genomic_DNA"/>
</dbReference>
<gene>
    <name evidence="4" type="primary">fabH_3</name>
    <name evidence="4" type="ORF">ERS852462_04006</name>
    <name evidence="5" type="ORF">POZ10_10160</name>
</gene>
<evidence type="ECO:0000313" key="5">
    <source>
        <dbReference type="EMBL" id="MDC1900984.1"/>
    </source>
</evidence>
<feature type="domain" description="Beta-ketoacyl-[acyl-carrier-protein] synthase III C-terminal" evidence="3">
    <location>
        <begin position="283"/>
        <end position="374"/>
    </location>
</feature>
<accession>A0A174P8B6</accession>
<evidence type="ECO:0000259" key="3">
    <source>
        <dbReference type="Pfam" id="PF08541"/>
    </source>
</evidence>
<dbReference type="InterPro" id="IPR013747">
    <property type="entry name" value="ACP_syn_III_C"/>
</dbReference>
<evidence type="ECO:0000256" key="1">
    <source>
        <dbReference type="ARBA" id="ARBA00022679"/>
    </source>
</evidence>
<organism evidence="4 6">
    <name type="scientific">Bacteroides uniformis</name>
    <dbReference type="NCBI Taxonomy" id="820"/>
    <lineage>
        <taxon>Bacteria</taxon>
        <taxon>Pseudomonadati</taxon>
        <taxon>Bacteroidota</taxon>
        <taxon>Bacteroidia</taxon>
        <taxon>Bacteroidales</taxon>
        <taxon>Bacteroidaceae</taxon>
        <taxon>Bacteroides</taxon>
    </lineage>
</organism>
<dbReference type="GO" id="GO:0044550">
    <property type="term" value="P:secondary metabolite biosynthetic process"/>
    <property type="evidence" value="ECO:0007669"/>
    <property type="project" value="TreeGrafter"/>
</dbReference>
<sequence length="379" mass="42554">MKNDVFITGTSCYFPNKPVSNEDMEEFLGLIAGKHSRVKPVILKQNGIKQRYYALTKRQEITHTNAEMAADSIRKLLQDSSVSESDIELLACATSSPDQMLPSHASMVHGLLKNKPMEIFSASGICLSCLQAFKTAFWGILSGEKKNAICSTSELTSATLLSKNYDIEYEKCADIGTQPYMALEKDFLRFMLSDGASAVLLQNQPGKEKTLKVEWVEMTSFANELPTCMFMGAESKDDGELKSWKSFSSQERIDRSLFVVKQDVKLLGNYAVRYWAKHIKYCLEKHNVLPDTISYVLPHVSSMFFYDKIINELEQVGIGIDKSKWFTNLPEVGNIASAAIFAILDQFWKTHKLMPGEKILLLVPESGRFSYGTVLLSVV</sequence>
<dbReference type="EC" id="2.3.1.180" evidence="4"/>
<dbReference type="SUPFAM" id="SSF53901">
    <property type="entry name" value="Thiolase-like"/>
    <property type="match status" value="2"/>
</dbReference>
<keyword evidence="2 4" id="KW-0012">Acyltransferase</keyword>
<dbReference type="CDD" id="cd00827">
    <property type="entry name" value="init_cond_enzymes"/>
    <property type="match status" value="1"/>
</dbReference>
<evidence type="ECO:0000256" key="2">
    <source>
        <dbReference type="ARBA" id="ARBA00023315"/>
    </source>
</evidence>
<dbReference type="RefSeq" id="WP_005802583.1">
    <property type="nucleotide sequence ID" value="NZ_CP072239.1"/>
</dbReference>
<keyword evidence="1 4" id="KW-0808">Transferase</keyword>
<dbReference type="AlphaFoldDB" id="A0A174P8B6"/>
<dbReference type="Gene3D" id="3.40.47.10">
    <property type="match status" value="2"/>
</dbReference>
<evidence type="ECO:0000313" key="4">
    <source>
        <dbReference type="EMBL" id="CUP55811.1"/>
    </source>
</evidence>
<reference evidence="5" key="2">
    <citation type="submission" date="2022-10" db="EMBL/GenBank/DDBJ databases">
        <title>Human gut microbiome strain richness.</title>
        <authorList>
            <person name="Chen-Liaw A."/>
        </authorList>
    </citation>
    <scope>NUCLEOTIDE SEQUENCE</scope>
    <source>
        <strain evidence="5">1001713st1_F9_1001713B170221_170320</strain>
    </source>
</reference>
<dbReference type="Proteomes" id="UP000095614">
    <property type="component" value="Unassembled WGS sequence"/>
</dbReference>
<evidence type="ECO:0000313" key="6">
    <source>
        <dbReference type="Proteomes" id="UP000095614"/>
    </source>
</evidence>
<dbReference type="Proteomes" id="UP001222603">
    <property type="component" value="Unassembled WGS sequence"/>
</dbReference>
<dbReference type="NCBIfam" id="NF005293">
    <property type="entry name" value="PRK06816.1"/>
    <property type="match status" value="1"/>
</dbReference>
<dbReference type="EMBL" id="CZAF01000014">
    <property type="protein sequence ID" value="CUP55811.1"/>
    <property type="molecule type" value="Genomic_DNA"/>
</dbReference>
<dbReference type="Pfam" id="PF08541">
    <property type="entry name" value="ACP_syn_III_C"/>
    <property type="match status" value="1"/>
</dbReference>
<dbReference type="InterPro" id="IPR016039">
    <property type="entry name" value="Thiolase-like"/>
</dbReference>